<reference evidence="3" key="1">
    <citation type="submission" date="2022-11" db="UniProtKB">
        <authorList>
            <consortium name="WormBaseParasite"/>
        </authorList>
    </citation>
    <scope>IDENTIFICATION</scope>
</reference>
<feature type="chain" id="PRO_5036964209" evidence="1">
    <location>
        <begin position="19"/>
        <end position="364"/>
    </location>
</feature>
<evidence type="ECO:0000256" key="1">
    <source>
        <dbReference type="SAM" id="SignalP"/>
    </source>
</evidence>
<proteinExistence type="predicted"/>
<protein>
    <submittedName>
        <fullName evidence="3">Uncharacterized protein</fullName>
    </submittedName>
</protein>
<dbReference type="InterPro" id="IPR006150">
    <property type="entry name" value="Cys_repeat_1"/>
</dbReference>
<evidence type="ECO:0000313" key="3">
    <source>
        <dbReference type="WBParaSite" id="PSAMB.scaffold479size49837.g6125.t1"/>
    </source>
</evidence>
<dbReference type="PANTHER" id="PTHR46339:SF11">
    <property type="entry name" value="BPTI_KUNITZ INHIBITOR DOMAIN-CONTAINING PROTEIN"/>
    <property type="match status" value="1"/>
</dbReference>
<dbReference type="InterPro" id="IPR053014">
    <property type="entry name" value="Cuticle_assoc_divergent"/>
</dbReference>
<dbReference type="InterPro" id="IPR028150">
    <property type="entry name" value="Lustrin_cystein"/>
</dbReference>
<dbReference type="AlphaFoldDB" id="A0A914WPP2"/>
<sequence>MLLRVVVVALVYFPLSAAQTLQWWQWYQGLCPIGQVAHIDPLQNRPSLCSSFSQVCPVGYACRRGSGTNQATSLLVCCAPSGTCSTGGQIYRDVTGAIPSCAPNAQGNCPPSYTCAAATTSLGQYLCCGGGFGQIGTCPNGSPSSGFCSLSQPFSCQNGFTCQQTATGAACCSSIGVSSCPGGGVAVPAQCFAPGTQCQVGYTCQQGLTGQLACCPSISIGTCPTGGAPIPAQCFAPGTQCQAGYTCQQGLTGQLACCPSTSISTCPSGGAPIQAQCFQPGTPCQTGYTCQQTATGIACCPSGGVGGLLSCPSGYTAAISAVDGTPRTCLGLIDLTCPLGYSCLQSTVPSSYLCCQLGGIGKRR</sequence>
<accession>A0A914WPP2</accession>
<dbReference type="WBParaSite" id="PSAMB.scaffold479size49837.g6125.t1">
    <property type="protein sequence ID" value="PSAMB.scaffold479size49837.g6125.t1"/>
    <property type="gene ID" value="PSAMB.scaffold479size49837.g6125"/>
</dbReference>
<dbReference type="Pfam" id="PF14625">
    <property type="entry name" value="Lustrin_cystein"/>
    <property type="match status" value="3"/>
</dbReference>
<organism evidence="2 3">
    <name type="scientific">Plectus sambesii</name>
    <dbReference type="NCBI Taxonomy" id="2011161"/>
    <lineage>
        <taxon>Eukaryota</taxon>
        <taxon>Metazoa</taxon>
        <taxon>Ecdysozoa</taxon>
        <taxon>Nematoda</taxon>
        <taxon>Chromadorea</taxon>
        <taxon>Plectida</taxon>
        <taxon>Plectina</taxon>
        <taxon>Plectoidea</taxon>
        <taxon>Plectidae</taxon>
        <taxon>Plectus</taxon>
    </lineage>
</organism>
<dbReference type="PANTHER" id="PTHR46339">
    <property type="entry name" value="PROTEIN CBG15282-RELATED"/>
    <property type="match status" value="1"/>
</dbReference>
<feature type="signal peptide" evidence="1">
    <location>
        <begin position="1"/>
        <end position="18"/>
    </location>
</feature>
<keyword evidence="1" id="KW-0732">Signal</keyword>
<name>A0A914WPP2_9BILA</name>
<dbReference type="Proteomes" id="UP000887566">
    <property type="component" value="Unplaced"/>
</dbReference>
<keyword evidence="2" id="KW-1185">Reference proteome</keyword>
<evidence type="ECO:0000313" key="2">
    <source>
        <dbReference type="Proteomes" id="UP000887566"/>
    </source>
</evidence>
<dbReference type="SMART" id="SM00289">
    <property type="entry name" value="WR1"/>
    <property type="match status" value="7"/>
</dbReference>